<protein>
    <recommendedName>
        <fullName evidence="9">Centrosomal protein ATPase</fullName>
    </recommendedName>
</protein>
<evidence type="ECO:0000256" key="2">
    <source>
        <dbReference type="ARBA" id="ARBA00022491"/>
    </source>
</evidence>
<keyword evidence="3" id="KW-0805">Transcription regulation</keyword>
<feature type="compositionally biased region" description="Gly residues" evidence="6">
    <location>
        <begin position="248"/>
        <end position="273"/>
    </location>
</feature>
<evidence type="ECO:0000256" key="5">
    <source>
        <dbReference type="ARBA" id="ARBA00023242"/>
    </source>
</evidence>
<dbReference type="AlphaFoldDB" id="A0AA38N2P4"/>
<feature type="compositionally biased region" description="Basic and acidic residues" evidence="6">
    <location>
        <begin position="27"/>
        <end position="52"/>
    </location>
</feature>
<keyword evidence="4" id="KW-0804">Transcription</keyword>
<dbReference type="GO" id="GO:0010468">
    <property type="term" value="P:regulation of gene expression"/>
    <property type="evidence" value="ECO:0007669"/>
    <property type="project" value="UniProtKB-ARBA"/>
</dbReference>
<evidence type="ECO:0000256" key="1">
    <source>
        <dbReference type="ARBA" id="ARBA00004123"/>
    </source>
</evidence>
<evidence type="ECO:0000256" key="4">
    <source>
        <dbReference type="ARBA" id="ARBA00023163"/>
    </source>
</evidence>
<accession>A0AA38N2P4</accession>
<gene>
    <name evidence="7" type="ORF">DFJ43DRAFT_1136705</name>
</gene>
<feature type="region of interest" description="Disordered" evidence="6">
    <location>
        <begin position="248"/>
        <end position="303"/>
    </location>
</feature>
<evidence type="ECO:0000256" key="6">
    <source>
        <dbReference type="SAM" id="MobiDB-lite"/>
    </source>
</evidence>
<feature type="region of interest" description="Disordered" evidence="6">
    <location>
        <begin position="1"/>
        <end position="52"/>
    </location>
</feature>
<dbReference type="EMBL" id="JANVFO010000009">
    <property type="protein sequence ID" value="KAJ3735405.1"/>
    <property type="molecule type" value="Genomic_DNA"/>
</dbReference>
<dbReference type="InterPro" id="IPR013907">
    <property type="entry name" value="Sds3"/>
</dbReference>
<reference evidence="7" key="1">
    <citation type="submission" date="2022-08" db="EMBL/GenBank/DDBJ databases">
        <authorList>
            <consortium name="DOE Joint Genome Institute"/>
            <person name="Min B."/>
            <person name="Sierra-Patev S."/>
            <person name="Naranjo-Ortiz M."/>
            <person name="Looney B."/>
            <person name="Konkel Z."/>
            <person name="Slot J.C."/>
            <person name="Sakamoto Y."/>
            <person name="Steenwyk J.L."/>
            <person name="Rokas A."/>
            <person name="Carro J."/>
            <person name="Camarero S."/>
            <person name="Ferreira P."/>
            <person name="Molpeceres G."/>
            <person name="Ruiz-duenas F.J."/>
            <person name="Serrano A."/>
            <person name="Henrissat B."/>
            <person name="Drula E."/>
            <person name="Hughes K.W."/>
            <person name="Mata J.L."/>
            <person name="Ishikawa N.K."/>
            <person name="Vargas-Isla R."/>
            <person name="Ushijima S."/>
            <person name="Smith C.A."/>
            <person name="Ahrendt S."/>
            <person name="Andreopoulos W."/>
            <person name="He G."/>
            <person name="LaButti K."/>
            <person name="Lipzen A."/>
            <person name="Ng V."/>
            <person name="Riley R."/>
            <person name="Sandor L."/>
            <person name="Barry K."/>
            <person name="Martinez A.T."/>
            <person name="Xiao Y."/>
            <person name="Gibbons J.G."/>
            <person name="Terashima K."/>
            <person name="Hibbett D.S."/>
            <person name="Grigoriev I.V."/>
        </authorList>
    </citation>
    <scope>NUCLEOTIDE SEQUENCE</scope>
    <source>
        <strain evidence="7">ET3784</strain>
    </source>
</reference>
<keyword evidence="8" id="KW-1185">Reference proteome</keyword>
<dbReference type="GO" id="GO:0005654">
    <property type="term" value="C:nucleoplasm"/>
    <property type="evidence" value="ECO:0007669"/>
    <property type="project" value="UniProtKB-ARBA"/>
</dbReference>
<sequence length="336" mass="35561">MNYAYTNHAPLSASSSFAGPSSSKVHGPFDDGKKEKRRKDLSGKVGKEISERREDFHSSRHYAENINALISTTVSLSTNPSLVPSYNLRLLPCTLSRSALLYQDELSESYSLTRAQTAFLEEQRKVEEEWKKGRDRVRERLLEGIEERRKRAREDKEGEGTSADATLDSQNRPHITRKLRNKMGTPPPMTPLGSQPGNLALPNAGNPGAISNFPITSGPFLNPHSLSVDEIPSPFPLSLTATTILSGSGGSGGSGASSGTVGGGSAGGSGPGPGSSTAGGRRRPKGSGTHQSQAIGGLGKSLAMLSASKESEIEADLGEIRRGNKRRRAAVAGGVK</sequence>
<dbReference type="SMART" id="SM01401">
    <property type="entry name" value="Sds3"/>
    <property type="match status" value="1"/>
</dbReference>
<feature type="compositionally biased region" description="Basic and acidic residues" evidence="6">
    <location>
        <begin position="149"/>
        <end position="159"/>
    </location>
</feature>
<evidence type="ECO:0000313" key="8">
    <source>
        <dbReference type="Proteomes" id="UP001176059"/>
    </source>
</evidence>
<feature type="compositionally biased region" description="Polar residues" evidence="6">
    <location>
        <begin position="163"/>
        <end position="173"/>
    </location>
</feature>
<proteinExistence type="predicted"/>
<feature type="region of interest" description="Disordered" evidence="6">
    <location>
        <begin position="149"/>
        <end position="205"/>
    </location>
</feature>
<name>A0AA38N2P4_9AGAR</name>
<keyword evidence="5" id="KW-0539">Nucleus</keyword>
<feature type="compositionally biased region" description="Low complexity" evidence="6">
    <location>
        <begin position="9"/>
        <end position="23"/>
    </location>
</feature>
<organism evidence="7 8">
    <name type="scientific">Lentinula guzmanii</name>
    <dbReference type="NCBI Taxonomy" id="2804957"/>
    <lineage>
        <taxon>Eukaryota</taxon>
        <taxon>Fungi</taxon>
        <taxon>Dikarya</taxon>
        <taxon>Basidiomycota</taxon>
        <taxon>Agaricomycotina</taxon>
        <taxon>Agaricomycetes</taxon>
        <taxon>Agaricomycetidae</taxon>
        <taxon>Agaricales</taxon>
        <taxon>Marasmiineae</taxon>
        <taxon>Omphalotaceae</taxon>
        <taxon>Lentinula</taxon>
    </lineage>
</organism>
<evidence type="ECO:0008006" key="9">
    <source>
        <dbReference type="Google" id="ProtNLM"/>
    </source>
</evidence>
<comment type="caution">
    <text evidence="7">The sequence shown here is derived from an EMBL/GenBank/DDBJ whole genome shotgun (WGS) entry which is preliminary data.</text>
</comment>
<dbReference type="Proteomes" id="UP001176059">
    <property type="component" value="Unassembled WGS sequence"/>
</dbReference>
<reference evidence="7" key="2">
    <citation type="journal article" date="2023" name="Proc. Natl. Acad. Sci. U.S.A.">
        <title>A global phylogenomic analysis of the shiitake genus Lentinula.</title>
        <authorList>
            <person name="Sierra-Patev S."/>
            <person name="Min B."/>
            <person name="Naranjo-Ortiz M."/>
            <person name="Looney B."/>
            <person name="Konkel Z."/>
            <person name="Slot J.C."/>
            <person name="Sakamoto Y."/>
            <person name="Steenwyk J.L."/>
            <person name="Rokas A."/>
            <person name="Carro J."/>
            <person name="Camarero S."/>
            <person name="Ferreira P."/>
            <person name="Molpeceres G."/>
            <person name="Ruiz-Duenas F.J."/>
            <person name="Serrano A."/>
            <person name="Henrissat B."/>
            <person name="Drula E."/>
            <person name="Hughes K.W."/>
            <person name="Mata J.L."/>
            <person name="Ishikawa N.K."/>
            <person name="Vargas-Isla R."/>
            <person name="Ushijima S."/>
            <person name="Smith C.A."/>
            <person name="Donoghue J."/>
            <person name="Ahrendt S."/>
            <person name="Andreopoulos W."/>
            <person name="He G."/>
            <person name="LaButti K."/>
            <person name="Lipzen A."/>
            <person name="Ng V."/>
            <person name="Riley R."/>
            <person name="Sandor L."/>
            <person name="Barry K."/>
            <person name="Martinez A.T."/>
            <person name="Xiao Y."/>
            <person name="Gibbons J.G."/>
            <person name="Terashima K."/>
            <person name="Grigoriev I.V."/>
            <person name="Hibbett D."/>
        </authorList>
    </citation>
    <scope>NUCLEOTIDE SEQUENCE</scope>
    <source>
        <strain evidence="7">ET3784</strain>
    </source>
</reference>
<comment type="subcellular location">
    <subcellularLocation>
        <location evidence="1">Nucleus</location>
    </subcellularLocation>
</comment>
<keyword evidence="2" id="KW-0678">Repressor</keyword>
<evidence type="ECO:0000256" key="3">
    <source>
        <dbReference type="ARBA" id="ARBA00023015"/>
    </source>
</evidence>
<evidence type="ECO:0000313" key="7">
    <source>
        <dbReference type="EMBL" id="KAJ3735405.1"/>
    </source>
</evidence>